<proteinExistence type="predicted"/>
<protein>
    <submittedName>
        <fullName evidence="1">Uncharacterized protein</fullName>
    </submittedName>
</protein>
<keyword evidence="2" id="KW-1185">Reference proteome</keyword>
<reference evidence="1" key="3">
    <citation type="submission" date="2025-09" db="UniProtKB">
        <authorList>
            <consortium name="Ensembl"/>
        </authorList>
    </citation>
    <scope>IDENTIFICATION</scope>
</reference>
<name>A0A8D2GMH5_THEGE</name>
<sequence>MSTLIYTAVLWARNAEAGQGCLGQAAGDGCPQGCLQKLPQGENLSVLGSLGEMVRGIGREGPLGPRQGRSPSLGLWRSLALPPRLECSGVILAHCKLLAGSQLTASSASRVYAILLPQPPE</sequence>
<dbReference type="Ensembl" id="ENSTGET00000044254.1">
    <property type="protein sequence ID" value="ENSTGEP00000037296.1"/>
    <property type="gene ID" value="ENSTGEG00000029665.1"/>
</dbReference>
<reference evidence="1" key="2">
    <citation type="submission" date="2025-08" db="UniProtKB">
        <authorList>
            <consortium name="Ensembl"/>
        </authorList>
    </citation>
    <scope>IDENTIFICATION</scope>
</reference>
<accession>A0A8D2GMH5</accession>
<organism evidence="1 2">
    <name type="scientific">Theropithecus gelada</name>
    <name type="common">Gelada baboon</name>
    <dbReference type="NCBI Taxonomy" id="9565"/>
    <lineage>
        <taxon>Eukaryota</taxon>
        <taxon>Metazoa</taxon>
        <taxon>Chordata</taxon>
        <taxon>Craniata</taxon>
        <taxon>Vertebrata</taxon>
        <taxon>Euteleostomi</taxon>
        <taxon>Mammalia</taxon>
        <taxon>Eutheria</taxon>
        <taxon>Euarchontoglires</taxon>
        <taxon>Primates</taxon>
        <taxon>Haplorrhini</taxon>
        <taxon>Catarrhini</taxon>
        <taxon>Cercopithecidae</taxon>
        <taxon>Cercopithecinae</taxon>
        <taxon>Theropithecus</taxon>
    </lineage>
</organism>
<evidence type="ECO:0000313" key="1">
    <source>
        <dbReference type="Ensembl" id="ENSTGEP00000037296.1"/>
    </source>
</evidence>
<dbReference type="Proteomes" id="UP000694411">
    <property type="component" value="Chromosome 4"/>
</dbReference>
<reference evidence="1" key="1">
    <citation type="submission" date="2018-05" db="EMBL/GenBank/DDBJ databases">
        <title>Whole genome of Theropithecus gelada.</title>
        <authorList>
            <person name="Chiou K.L."/>
            <person name="Snyder-Mackler N."/>
        </authorList>
    </citation>
    <scope>NUCLEOTIDE SEQUENCE [LARGE SCALE GENOMIC DNA]</scope>
</reference>
<evidence type="ECO:0000313" key="2">
    <source>
        <dbReference type="Proteomes" id="UP000694411"/>
    </source>
</evidence>
<dbReference type="AlphaFoldDB" id="A0A8D2GMH5"/>